<comment type="caution">
    <text evidence="2">The sequence shown here is derived from an EMBL/GenBank/DDBJ whole genome shotgun (WGS) entry which is preliminary data.</text>
</comment>
<keyword evidence="3" id="KW-1185">Reference proteome</keyword>
<dbReference type="EMBL" id="CALOZG010000058">
    <property type="protein sequence ID" value="CAH4036191.1"/>
    <property type="molecule type" value="Genomic_DNA"/>
</dbReference>
<accession>A0A9P0TV84</accession>
<gene>
    <name evidence="2" type="ORF">PIBRA_LOCUS12029</name>
</gene>
<evidence type="ECO:0000313" key="3">
    <source>
        <dbReference type="Proteomes" id="UP001152562"/>
    </source>
</evidence>
<organism evidence="2 3">
    <name type="scientific">Pieris brassicae</name>
    <name type="common">White butterfly</name>
    <name type="synonym">Large white butterfly</name>
    <dbReference type="NCBI Taxonomy" id="7116"/>
    <lineage>
        <taxon>Eukaryota</taxon>
        <taxon>Metazoa</taxon>
        <taxon>Ecdysozoa</taxon>
        <taxon>Arthropoda</taxon>
        <taxon>Hexapoda</taxon>
        <taxon>Insecta</taxon>
        <taxon>Pterygota</taxon>
        <taxon>Neoptera</taxon>
        <taxon>Endopterygota</taxon>
        <taxon>Lepidoptera</taxon>
        <taxon>Glossata</taxon>
        <taxon>Ditrysia</taxon>
        <taxon>Papilionoidea</taxon>
        <taxon>Pieridae</taxon>
        <taxon>Pierinae</taxon>
        <taxon>Pieris</taxon>
    </lineage>
</organism>
<feature type="compositionally biased region" description="Pro residues" evidence="1">
    <location>
        <begin position="60"/>
        <end position="70"/>
    </location>
</feature>
<feature type="region of interest" description="Disordered" evidence="1">
    <location>
        <begin position="1"/>
        <end position="70"/>
    </location>
</feature>
<dbReference type="AlphaFoldDB" id="A0A9P0TV84"/>
<dbReference type="Proteomes" id="UP001152562">
    <property type="component" value="Unassembled WGS sequence"/>
</dbReference>
<protein>
    <submittedName>
        <fullName evidence="2">Uncharacterized protein</fullName>
    </submittedName>
</protein>
<evidence type="ECO:0000313" key="2">
    <source>
        <dbReference type="EMBL" id="CAH4036191.1"/>
    </source>
</evidence>
<sequence length="70" mass="7752">MPRLTRSSGRRLNPYSDELKGPFSDGRGNLCKDKEESSFDDVSSNEGVHNQKRRVTGNARPPPLRPLVAG</sequence>
<evidence type="ECO:0000256" key="1">
    <source>
        <dbReference type="SAM" id="MobiDB-lite"/>
    </source>
</evidence>
<name>A0A9P0TV84_PIEBR</name>
<proteinExistence type="predicted"/>
<reference evidence="2" key="1">
    <citation type="submission" date="2022-05" db="EMBL/GenBank/DDBJ databases">
        <authorList>
            <person name="Okamura Y."/>
        </authorList>
    </citation>
    <scope>NUCLEOTIDE SEQUENCE</scope>
</reference>